<dbReference type="EMBL" id="JAGKSP010000001">
    <property type="protein sequence ID" value="MBP3961614.1"/>
    <property type="molecule type" value="Genomic_DNA"/>
</dbReference>
<proteinExistence type="predicted"/>
<dbReference type="PROSITE" id="PS51257">
    <property type="entry name" value="PROKAR_LIPOPROTEIN"/>
    <property type="match status" value="1"/>
</dbReference>
<reference evidence="2 3" key="1">
    <citation type="submission" date="2021-04" db="EMBL/GenBank/DDBJ databases">
        <title>Paenibacillus sp. DLE-14 whole genome sequence.</title>
        <authorList>
            <person name="Ham Y.J."/>
        </authorList>
    </citation>
    <scope>NUCLEOTIDE SEQUENCE [LARGE SCALE GENOMIC DNA]</scope>
    <source>
        <strain evidence="2 3">DLE-14</strain>
    </source>
</reference>
<dbReference type="Gene3D" id="2.120.10.30">
    <property type="entry name" value="TolB, C-terminal domain"/>
    <property type="match status" value="1"/>
</dbReference>
<dbReference type="InterPro" id="IPR011042">
    <property type="entry name" value="6-blade_b-propeller_TolB-like"/>
</dbReference>
<evidence type="ECO:0000313" key="1">
    <source>
        <dbReference type="EMBL" id="MBP3961614.1"/>
    </source>
</evidence>
<organism evidence="2 3">
    <name type="scientific">Paenibacillus lignilyticus</name>
    <dbReference type="NCBI Taxonomy" id="1172615"/>
    <lineage>
        <taxon>Bacteria</taxon>
        <taxon>Bacillati</taxon>
        <taxon>Bacillota</taxon>
        <taxon>Bacilli</taxon>
        <taxon>Bacillales</taxon>
        <taxon>Paenibacillaceae</taxon>
        <taxon>Paenibacillus</taxon>
    </lineage>
</organism>
<keyword evidence="3" id="KW-1185">Reference proteome</keyword>
<name>A0ABS5CCI9_9BACL</name>
<evidence type="ECO:0000313" key="3">
    <source>
        <dbReference type="Proteomes" id="UP000673394"/>
    </source>
</evidence>
<sequence length="369" mass="40759">MNIRMNAIFLAFFLLAALLTGCVGGLKSETITIPDSAEEDAGLPESQPFAVKTIYRLPLSGEKGIYGWSGPQTLDHVTTIGLAHERFAPPYSESNKLPVLTDASIQADEISPDGGYVSGYSSTREGLSLWIISLADYRKKLVQTVQFSRLGTGRLMWSGTDNYVSYVGTDESGDYIGVYDTKLGTQKRYTIPEWNRSYSIQSVKMSDDGRNVCIMKDENGSSGLLIGSWQGDHFERSYEHRISHDTRPAWLGNNQVAFVGTDDTLFVYDLRNAEINVLHDRVGSFALSNDRKWIAFTTDQVAIKAAKLQGNNVLQEQTIYRGLVPTDMGWSPDGSRLLVTGRKPYETSSSQAAPAVEPQDSGPLIIQFQ</sequence>
<dbReference type="EMBL" id="JAGKSP010000004">
    <property type="protein sequence ID" value="MBP3963716.1"/>
    <property type="molecule type" value="Genomic_DNA"/>
</dbReference>
<evidence type="ECO:0000313" key="2">
    <source>
        <dbReference type="EMBL" id="MBP3963716.1"/>
    </source>
</evidence>
<dbReference type="Proteomes" id="UP000673394">
    <property type="component" value="Unassembled WGS sequence"/>
</dbReference>
<gene>
    <name evidence="1" type="ORF">I8J30_02750</name>
    <name evidence="2" type="ORF">I8J30_13445</name>
</gene>
<dbReference type="RefSeq" id="WP_210655171.1">
    <property type="nucleotide sequence ID" value="NZ_JAGKSP010000001.1"/>
</dbReference>
<protein>
    <submittedName>
        <fullName evidence="2">PD40 domain-containing protein</fullName>
    </submittedName>
</protein>
<accession>A0ABS5CCI9</accession>
<comment type="caution">
    <text evidence="2">The sequence shown here is derived from an EMBL/GenBank/DDBJ whole genome shotgun (WGS) entry which is preliminary data.</text>
</comment>
<dbReference type="SUPFAM" id="SSF82171">
    <property type="entry name" value="DPP6 N-terminal domain-like"/>
    <property type="match status" value="1"/>
</dbReference>